<name>A0ABV6M1S3_9ACTN</name>
<keyword evidence="3" id="KW-1003">Cell membrane</keyword>
<reference evidence="9 10" key="1">
    <citation type="submission" date="2024-09" db="EMBL/GenBank/DDBJ databases">
        <authorList>
            <person name="Sun Q."/>
            <person name="Mori K."/>
        </authorList>
    </citation>
    <scope>NUCLEOTIDE SEQUENCE [LARGE SCALE GENOMIC DNA]</scope>
    <source>
        <strain evidence="9 10">TBRC 3947</strain>
    </source>
</reference>
<dbReference type="RefSeq" id="WP_377250338.1">
    <property type="nucleotide sequence ID" value="NZ_JBHLUH010000014.1"/>
</dbReference>
<feature type="domain" description="ABC transmembrane type-1" evidence="8">
    <location>
        <begin position="73"/>
        <end position="285"/>
    </location>
</feature>
<dbReference type="InterPro" id="IPR051393">
    <property type="entry name" value="ABC_transporter_permease"/>
</dbReference>
<dbReference type="EMBL" id="JBHLUH010000014">
    <property type="protein sequence ID" value="MFC0528591.1"/>
    <property type="molecule type" value="Genomic_DNA"/>
</dbReference>
<dbReference type="Gene3D" id="1.10.3720.10">
    <property type="entry name" value="MetI-like"/>
    <property type="match status" value="1"/>
</dbReference>
<comment type="caution">
    <text evidence="9">The sequence shown here is derived from an EMBL/GenBank/DDBJ whole genome shotgun (WGS) entry which is preliminary data.</text>
</comment>
<proteinExistence type="inferred from homology"/>
<comment type="similarity">
    <text evidence="7">Belongs to the binding-protein-dependent transport system permease family.</text>
</comment>
<keyword evidence="10" id="KW-1185">Reference proteome</keyword>
<keyword evidence="2 7" id="KW-0813">Transport</keyword>
<evidence type="ECO:0000256" key="4">
    <source>
        <dbReference type="ARBA" id="ARBA00022692"/>
    </source>
</evidence>
<evidence type="ECO:0000256" key="7">
    <source>
        <dbReference type="RuleBase" id="RU363032"/>
    </source>
</evidence>
<dbReference type="PANTHER" id="PTHR30193">
    <property type="entry name" value="ABC TRANSPORTER PERMEASE PROTEIN"/>
    <property type="match status" value="1"/>
</dbReference>
<evidence type="ECO:0000256" key="6">
    <source>
        <dbReference type="ARBA" id="ARBA00023136"/>
    </source>
</evidence>
<dbReference type="SUPFAM" id="SSF161098">
    <property type="entry name" value="MetI-like"/>
    <property type="match status" value="1"/>
</dbReference>
<gene>
    <name evidence="9" type="ORF">ACFFIA_13055</name>
</gene>
<evidence type="ECO:0000259" key="8">
    <source>
        <dbReference type="PROSITE" id="PS50928"/>
    </source>
</evidence>
<dbReference type="PROSITE" id="PS50928">
    <property type="entry name" value="ABC_TM1"/>
    <property type="match status" value="1"/>
</dbReference>
<comment type="subcellular location">
    <subcellularLocation>
        <location evidence="1 7">Cell membrane</location>
        <topology evidence="1 7">Multi-pass membrane protein</topology>
    </subcellularLocation>
</comment>
<dbReference type="InterPro" id="IPR000515">
    <property type="entry name" value="MetI-like"/>
</dbReference>
<feature type="transmembrane region" description="Helical" evidence="7">
    <location>
        <begin position="21"/>
        <end position="44"/>
    </location>
</feature>
<sequence length="296" mass="32320">MRRLRSERAPAGSRLAIATSLAPGLVLFVVFYLVAIGTLAATAFTDWSLRGATFVGVDNFAVLVGDDRFWMAVRNTGFFIVASLVIEIPMATMVALVLARAVHGWRIMRVLLFLPNMMSPAALGLVFLFVFNARFGLINGALRAIGLDGLARDWLYDVDTAIFAVAATRVFTFGLYVILILNEIHSLPPEIQEAAQLDGADGWKREWWITLPLVRPVVATCTLLSVLGSLAVFEGVYVMTRGGPADQTITLGVYSYLAYSRGDWGLANAVGLVMLVTGAVLILLIRRLGRMEHSDR</sequence>
<keyword evidence="4 7" id="KW-0812">Transmembrane</keyword>
<evidence type="ECO:0000256" key="1">
    <source>
        <dbReference type="ARBA" id="ARBA00004651"/>
    </source>
</evidence>
<dbReference type="PANTHER" id="PTHR30193:SF41">
    <property type="entry name" value="DIACETYLCHITOBIOSE UPTAKE SYSTEM PERMEASE PROTEIN NGCF"/>
    <property type="match status" value="1"/>
</dbReference>
<feature type="transmembrane region" description="Helical" evidence="7">
    <location>
        <begin position="77"/>
        <end position="98"/>
    </location>
</feature>
<dbReference type="Proteomes" id="UP001589867">
    <property type="component" value="Unassembled WGS sequence"/>
</dbReference>
<feature type="transmembrane region" description="Helical" evidence="7">
    <location>
        <begin position="213"/>
        <end position="233"/>
    </location>
</feature>
<evidence type="ECO:0000256" key="5">
    <source>
        <dbReference type="ARBA" id="ARBA00022989"/>
    </source>
</evidence>
<dbReference type="InterPro" id="IPR035906">
    <property type="entry name" value="MetI-like_sf"/>
</dbReference>
<protein>
    <submittedName>
        <fullName evidence="9">Carbohydrate ABC transporter permease</fullName>
    </submittedName>
</protein>
<evidence type="ECO:0000313" key="10">
    <source>
        <dbReference type="Proteomes" id="UP001589867"/>
    </source>
</evidence>
<dbReference type="Pfam" id="PF00528">
    <property type="entry name" value="BPD_transp_1"/>
    <property type="match status" value="1"/>
</dbReference>
<evidence type="ECO:0000313" key="9">
    <source>
        <dbReference type="EMBL" id="MFC0528591.1"/>
    </source>
</evidence>
<feature type="transmembrane region" description="Helical" evidence="7">
    <location>
        <begin position="264"/>
        <end position="285"/>
    </location>
</feature>
<feature type="transmembrane region" description="Helical" evidence="7">
    <location>
        <begin position="161"/>
        <end position="181"/>
    </location>
</feature>
<keyword evidence="5 7" id="KW-1133">Transmembrane helix</keyword>
<evidence type="ECO:0000256" key="2">
    <source>
        <dbReference type="ARBA" id="ARBA00022448"/>
    </source>
</evidence>
<keyword evidence="6 7" id="KW-0472">Membrane</keyword>
<dbReference type="CDD" id="cd06261">
    <property type="entry name" value="TM_PBP2"/>
    <property type="match status" value="1"/>
</dbReference>
<feature type="transmembrane region" description="Helical" evidence="7">
    <location>
        <begin position="110"/>
        <end position="131"/>
    </location>
</feature>
<evidence type="ECO:0000256" key="3">
    <source>
        <dbReference type="ARBA" id="ARBA00022475"/>
    </source>
</evidence>
<accession>A0ABV6M1S3</accession>
<organism evidence="9 10">
    <name type="scientific">Phytohabitans kaempferiae</name>
    <dbReference type="NCBI Taxonomy" id="1620943"/>
    <lineage>
        <taxon>Bacteria</taxon>
        <taxon>Bacillati</taxon>
        <taxon>Actinomycetota</taxon>
        <taxon>Actinomycetes</taxon>
        <taxon>Micromonosporales</taxon>
        <taxon>Micromonosporaceae</taxon>
    </lineage>
</organism>